<proteinExistence type="predicted"/>
<dbReference type="RefSeq" id="WP_062681208.1">
    <property type="nucleotide sequence ID" value="NZ_BLWG01000531.1"/>
</dbReference>
<gene>
    <name evidence="2" type="ORF">AAIK43_31075</name>
    <name evidence="1" type="ORF">FOC81_24690</name>
</gene>
<evidence type="ECO:0000313" key="1">
    <source>
        <dbReference type="EMBL" id="QKQ49723.1"/>
    </source>
</evidence>
<evidence type="ECO:0000313" key="3">
    <source>
        <dbReference type="Proteomes" id="UP000509782"/>
    </source>
</evidence>
<reference evidence="1 3" key="1">
    <citation type="submission" date="2020-05" db="EMBL/GenBank/DDBJ databases">
        <title>FDA dAtabase for Regulatory Grade micrObial Sequences (FDA-ARGOS): Supporting development and validation of Infectious Disease Dx tests.</title>
        <authorList>
            <person name="Sproer C."/>
            <person name="Gronow S."/>
            <person name="Severitt S."/>
            <person name="Schroder I."/>
            <person name="Tallon L."/>
            <person name="Sadzewicz L."/>
            <person name="Zhao X."/>
            <person name="Vavikolanu K."/>
            <person name="Mehta A."/>
            <person name="Aluvathingal J."/>
            <person name="Nadendla S."/>
            <person name="Myers T."/>
            <person name="Yan Y."/>
            <person name="Sichtig H."/>
        </authorList>
    </citation>
    <scope>NUCLEOTIDE SEQUENCE [LARGE SCALE GENOMIC DNA]</scope>
    <source>
        <strain evidence="1 3">FDAARGOS_787</strain>
    </source>
</reference>
<keyword evidence="4" id="KW-1185">Reference proteome</keyword>
<evidence type="ECO:0000313" key="2">
    <source>
        <dbReference type="EMBL" id="XAN15782.1"/>
    </source>
</evidence>
<reference evidence="2 4" key="2">
    <citation type="submission" date="2024-05" db="EMBL/GenBank/DDBJ databases">
        <title>Achromobacter denitrificans. BP1, complete genome.</title>
        <authorList>
            <person name="Zhang B."/>
        </authorList>
    </citation>
    <scope>NUCLEOTIDE SEQUENCE [LARGE SCALE GENOMIC DNA]</scope>
    <source>
        <strain evidence="2 4">BP1</strain>
    </source>
</reference>
<organism evidence="1 3">
    <name type="scientific">Achromobacter denitrificans</name>
    <name type="common">Alcaligenes denitrificans</name>
    <dbReference type="NCBI Taxonomy" id="32002"/>
    <lineage>
        <taxon>Bacteria</taxon>
        <taxon>Pseudomonadati</taxon>
        <taxon>Pseudomonadota</taxon>
        <taxon>Betaproteobacteria</taxon>
        <taxon>Burkholderiales</taxon>
        <taxon>Alcaligenaceae</taxon>
        <taxon>Achromobacter</taxon>
    </lineage>
</organism>
<dbReference type="Proteomes" id="UP001446337">
    <property type="component" value="Chromosome"/>
</dbReference>
<accession>A0A3R9FZF2</accession>
<evidence type="ECO:0000313" key="4">
    <source>
        <dbReference type="Proteomes" id="UP001446337"/>
    </source>
</evidence>
<dbReference type="EMBL" id="CP154792">
    <property type="protein sequence ID" value="XAN15782.1"/>
    <property type="molecule type" value="Genomic_DNA"/>
</dbReference>
<dbReference type="EMBL" id="CP054569">
    <property type="protein sequence ID" value="QKQ49723.1"/>
    <property type="molecule type" value="Genomic_DNA"/>
</dbReference>
<protein>
    <submittedName>
        <fullName evidence="1">Uncharacterized protein</fullName>
    </submittedName>
</protein>
<name>A0A3R9FZF2_ACHDE</name>
<dbReference type="STRING" id="32002.BVK87_30810"/>
<dbReference type="OrthoDB" id="8904026at2"/>
<sequence>MTISSVTPSSPFPSLDAFAKAAEGGQDVYVDIAGGRLQVLGTGTTPGGRSVAWVAPDVDTAAMFAQTLAHSYGQGIASAVARELGLEPSPGKPLSARTVAAAIDMAETSTHALSGVDFMTRLATSAAGNTPAFQQACKDAGVAPASLGAERRAALDQAMEARFDQAARSGQSPVPLATAAGWLRELLKTA</sequence>
<dbReference type="GeneID" id="92842573"/>
<dbReference type="AlphaFoldDB" id="A0A3R9FZF2"/>
<dbReference type="Proteomes" id="UP000509782">
    <property type="component" value="Chromosome"/>
</dbReference>